<reference evidence="2 3" key="1">
    <citation type="submission" date="2017-04" db="EMBL/GenBank/DDBJ databases">
        <title>Draft genome sequence of Marssonina coronaria NL1: causal agent of apple blotch.</title>
        <authorList>
            <person name="Cheng Q."/>
        </authorList>
    </citation>
    <scope>NUCLEOTIDE SEQUENCE [LARGE SCALE GENOMIC DNA]</scope>
    <source>
        <strain evidence="2 3">NL1</strain>
    </source>
</reference>
<feature type="compositionally biased region" description="Basic and acidic residues" evidence="1">
    <location>
        <begin position="600"/>
        <end position="612"/>
    </location>
</feature>
<feature type="compositionally biased region" description="Basic residues" evidence="1">
    <location>
        <begin position="214"/>
        <end position="224"/>
    </location>
</feature>
<feature type="compositionally biased region" description="Basic and acidic residues" evidence="1">
    <location>
        <begin position="315"/>
        <end position="325"/>
    </location>
</feature>
<feature type="region of interest" description="Disordered" evidence="1">
    <location>
        <begin position="94"/>
        <end position="135"/>
    </location>
</feature>
<proteinExistence type="predicted"/>
<accession>A0A218ZHW1</accession>
<gene>
    <name evidence="2" type="ORF">B2J93_6143</name>
</gene>
<feature type="region of interest" description="Disordered" evidence="1">
    <location>
        <begin position="298"/>
        <end position="333"/>
    </location>
</feature>
<evidence type="ECO:0000313" key="2">
    <source>
        <dbReference type="EMBL" id="OWP07364.1"/>
    </source>
</evidence>
<feature type="compositionally biased region" description="Basic and acidic residues" evidence="1">
    <location>
        <begin position="471"/>
        <end position="482"/>
    </location>
</feature>
<dbReference type="OrthoDB" id="3546685at2759"/>
<feature type="region of interest" description="Disordered" evidence="1">
    <location>
        <begin position="461"/>
        <end position="612"/>
    </location>
</feature>
<keyword evidence="3" id="KW-1185">Reference proteome</keyword>
<feature type="region of interest" description="Disordered" evidence="1">
    <location>
        <begin position="148"/>
        <end position="181"/>
    </location>
</feature>
<name>A0A218ZHW1_9HELO</name>
<dbReference type="EMBL" id="MZNU01000006">
    <property type="protein sequence ID" value="OWP07364.1"/>
    <property type="molecule type" value="Genomic_DNA"/>
</dbReference>
<protein>
    <submittedName>
        <fullName evidence="2">Uncharacterized protein</fullName>
    </submittedName>
</protein>
<feature type="region of interest" description="Disordered" evidence="1">
    <location>
        <begin position="208"/>
        <end position="276"/>
    </location>
</feature>
<dbReference type="Proteomes" id="UP000242519">
    <property type="component" value="Unassembled WGS sequence"/>
</dbReference>
<evidence type="ECO:0000313" key="3">
    <source>
        <dbReference type="Proteomes" id="UP000242519"/>
    </source>
</evidence>
<dbReference type="InParanoid" id="A0A218ZHW1"/>
<dbReference type="AlphaFoldDB" id="A0A218ZHW1"/>
<comment type="caution">
    <text evidence="2">The sequence shown here is derived from an EMBL/GenBank/DDBJ whole genome shotgun (WGS) entry which is preliminary data.</text>
</comment>
<feature type="compositionally biased region" description="Polar residues" evidence="1">
    <location>
        <begin position="484"/>
        <end position="494"/>
    </location>
</feature>
<sequence length="612" mass="67207">MPGVRVPSAGDEKKMNITHTVCDEAQDELPRLRKHTSMAPVRVRDYISRRLSRASETSLSIHVAHSEDERPAVMWRQLEEKVADDALQRINKAAFKEEHRTQSNTNTKPSGNYAPLRSAQSKTHSRQSEGTMPRKAATLSSLVKDKLHKKYLPQSPEITDGYANDAEKEKGGARPKVDGDQMVKIQTLRKAMHEGKLERVIPPLSFQASIGTGRSRRAPPRPTHRPFLDSASPTRSGVSRGESGRTSHSLQEDHERGKGGEKERRSRGREKEIGGRIASFIGTSADLLDETRRELQGRFRPPFEHLGYPSISLARKRDSGNTERDADSDESFFCLGDGDAGELNAQLGMAGRGGADSAAPARAGKCELCGLRRASGTKRPCAECEDGFLRLNERENGIMTGNWNGNGESGYSSSEYEDDVVVDSPSGEIKPTATLQEWKPLQITKHRPLNPSIDAWRPLQSIREAAPASPEEWKPLRIEKKSKVQASVPKQGSPSEFGDSDADSDDEHPAAVPPRAENDATFGLPSRKSSSRPSIADGAPSRQSPHRAAVEQSAHEDGESVAESGSRREAGVAGDGYAESQRAFRRWSSSFGDDVEEGLAEERGWSRVRRDS</sequence>
<feature type="compositionally biased region" description="Basic and acidic residues" evidence="1">
    <location>
        <begin position="165"/>
        <end position="181"/>
    </location>
</feature>
<organism evidence="2 3">
    <name type="scientific">Diplocarpon coronariae</name>
    <dbReference type="NCBI Taxonomy" id="2795749"/>
    <lineage>
        <taxon>Eukaryota</taxon>
        <taxon>Fungi</taxon>
        <taxon>Dikarya</taxon>
        <taxon>Ascomycota</taxon>
        <taxon>Pezizomycotina</taxon>
        <taxon>Leotiomycetes</taxon>
        <taxon>Helotiales</taxon>
        <taxon>Drepanopezizaceae</taxon>
        <taxon>Diplocarpon</taxon>
    </lineage>
</organism>
<evidence type="ECO:0000256" key="1">
    <source>
        <dbReference type="SAM" id="MobiDB-lite"/>
    </source>
</evidence>
<feature type="compositionally biased region" description="Basic and acidic residues" evidence="1">
    <location>
        <begin position="242"/>
        <end position="274"/>
    </location>
</feature>